<dbReference type="PROSITE" id="PS50893">
    <property type="entry name" value="ABC_TRANSPORTER_2"/>
    <property type="match status" value="1"/>
</dbReference>
<dbReference type="PROSITE" id="PS00211">
    <property type="entry name" value="ABC_TRANSPORTER_1"/>
    <property type="match status" value="1"/>
</dbReference>
<organism evidence="8 9">
    <name type="scientific">Trichoglossum hirsutum</name>
    <dbReference type="NCBI Taxonomy" id="265104"/>
    <lineage>
        <taxon>Eukaryota</taxon>
        <taxon>Fungi</taxon>
        <taxon>Dikarya</taxon>
        <taxon>Ascomycota</taxon>
        <taxon>Pezizomycotina</taxon>
        <taxon>Geoglossomycetes</taxon>
        <taxon>Geoglossales</taxon>
        <taxon>Geoglossaceae</taxon>
        <taxon>Trichoglossum</taxon>
    </lineage>
</organism>
<proteinExistence type="predicted"/>
<feature type="domain" description="ABC transporter" evidence="7">
    <location>
        <begin position="33"/>
        <end position="227"/>
    </location>
</feature>
<evidence type="ECO:0000256" key="5">
    <source>
        <dbReference type="ARBA" id="ARBA00022989"/>
    </source>
</evidence>
<dbReference type="InterPro" id="IPR039421">
    <property type="entry name" value="Type_1_exporter"/>
</dbReference>
<keyword evidence="9" id="KW-1185">Reference proteome</keyword>
<protein>
    <recommendedName>
        <fullName evidence="7">ABC transporter domain-containing protein</fullName>
    </recommendedName>
</protein>
<dbReference type="InterPro" id="IPR027417">
    <property type="entry name" value="P-loop_NTPase"/>
</dbReference>
<comment type="caution">
    <text evidence="8">The sequence shown here is derived from an EMBL/GenBank/DDBJ whole genome shotgun (WGS) entry which is preliminary data.</text>
</comment>
<dbReference type="InterPro" id="IPR003439">
    <property type="entry name" value="ABC_transporter-like_ATP-bd"/>
</dbReference>
<evidence type="ECO:0000256" key="1">
    <source>
        <dbReference type="ARBA" id="ARBA00004141"/>
    </source>
</evidence>
<keyword evidence="5" id="KW-1133">Transmembrane helix</keyword>
<dbReference type="InterPro" id="IPR003593">
    <property type="entry name" value="AAA+_ATPase"/>
</dbReference>
<dbReference type="Gene3D" id="1.20.1560.10">
    <property type="entry name" value="ABC transporter type 1, transmembrane domain"/>
    <property type="match status" value="1"/>
</dbReference>
<accession>A0A9P8LCI2</accession>
<dbReference type="SUPFAM" id="SSF52540">
    <property type="entry name" value="P-loop containing nucleoside triphosphate hydrolases"/>
    <property type="match status" value="1"/>
</dbReference>
<dbReference type="InterPro" id="IPR036640">
    <property type="entry name" value="ABC1_TM_sf"/>
</dbReference>
<evidence type="ECO:0000313" key="8">
    <source>
        <dbReference type="EMBL" id="KAH0559764.1"/>
    </source>
</evidence>
<evidence type="ECO:0000256" key="6">
    <source>
        <dbReference type="ARBA" id="ARBA00023136"/>
    </source>
</evidence>
<dbReference type="Proteomes" id="UP000750711">
    <property type="component" value="Unassembled WGS sequence"/>
</dbReference>
<name>A0A9P8LCI2_9PEZI</name>
<dbReference type="GO" id="GO:0042626">
    <property type="term" value="F:ATPase-coupled transmembrane transporter activity"/>
    <property type="evidence" value="ECO:0007669"/>
    <property type="project" value="TreeGrafter"/>
</dbReference>
<dbReference type="InterPro" id="IPR017871">
    <property type="entry name" value="ABC_transporter-like_CS"/>
</dbReference>
<dbReference type="SMART" id="SM00382">
    <property type="entry name" value="AAA"/>
    <property type="match status" value="1"/>
</dbReference>
<evidence type="ECO:0000313" key="9">
    <source>
        <dbReference type="Proteomes" id="UP000750711"/>
    </source>
</evidence>
<keyword evidence="2" id="KW-0812">Transmembrane</keyword>
<keyword evidence="4" id="KW-0067">ATP-binding</keyword>
<dbReference type="GO" id="GO:0016887">
    <property type="term" value="F:ATP hydrolysis activity"/>
    <property type="evidence" value="ECO:0007669"/>
    <property type="project" value="InterPro"/>
</dbReference>
<gene>
    <name evidence="8" type="ORF">GP486_003715</name>
</gene>
<evidence type="ECO:0000256" key="4">
    <source>
        <dbReference type="ARBA" id="ARBA00022840"/>
    </source>
</evidence>
<evidence type="ECO:0000256" key="3">
    <source>
        <dbReference type="ARBA" id="ARBA00022741"/>
    </source>
</evidence>
<dbReference type="AlphaFoldDB" id="A0A9P8LCI2"/>
<keyword evidence="6" id="KW-0472">Membrane</keyword>
<evidence type="ECO:0000259" key="7">
    <source>
        <dbReference type="PROSITE" id="PS50893"/>
    </source>
</evidence>
<comment type="subcellular location">
    <subcellularLocation>
        <location evidence="1">Membrane</location>
        <topology evidence="1">Multi-pass membrane protein</topology>
    </subcellularLocation>
</comment>
<dbReference type="Gene3D" id="3.40.50.300">
    <property type="entry name" value="P-loop containing nucleotide triphosphate hydrolases"/>
    <property type="match status" value="1"/>
</dbReference>
<dbReference type="GO" id="GO:0005774">
    <property type="term" value="C:vacuolar membrane"/>
    <property type="evidence" value="ECO:0007669"/>
    <property type="project" value="TreeGrafter"/>
</dbReference>
<keyword evidence="3" id="KW-0547">Nucleotide-binding</keyword>
<dbReference type="GO" id="GO:0005524">
    <property type="term" value="F:ATP binding"/>
    <property type="evidence" value="ECO:0007669"/>
    <property type="project" value="UniProtKB-KW"/>
</dbReference>
<dbReference type="PANTHER" id="PTHR24221">
    <property type="entry name" value="ATP-BINDING CASSETTE SUB-FAMILY B"/>
    <property type="match status" value="1"/>
</dbReference>
<dbReference type="Pfam" id="PF00005">
    <property type="entry name" value="ABC_tran"/>
    <property type="match status" value="1"/>
</dbReference>
<evidence type="ECO:0000256" key="2">
    <source>
        <dbReference type="ARBA" id="ARBA00022692"/>
    </source>
</evidence>
<dbReference type="PANTHER" id="PTHR24221:SF651">
    <property type="entry name" value="HEAVY METAL TOLERANCE PROTEIN"/>
    <property type="match status" value="1"/>
</dbReference>
<dbReference type="EMBL" id="JAGHQM010000526">
    <property type="protein sequence ID" value="KAH0559764.1"/>
    <property type="molecule type" value="Genomic_DNA"/>
</dbReference>
<sequence>MLDAERLLELFQTKPSVKDMENAVEFRFKDGRVDFENVNFQYDPRKLTLKDITFSAGPGKTVALVGETGGGKSTILKLMFRFYDVASGSIKIDGQDIRDVTLSSLRECIGAVPQVRLTQVRKDLTFGDPRIGGLIVIPSEVHEACRAAAIHDKIMSFPDKYESKVGERGVKLSGGEMQRVAIARAILKNPKIVLLDEATSMVDTETEGHIQEALKELTEGRTTFVIA</sequence>
<reference evidence="8" key="1">
    <citation type="submission" date="2021-03" db="EMBL/GenBank/DDBJ databases">
        <title>Comparative genomics and phylogenomic investigation of the class Geoglossomycetes provide insights into ecological specialization and systematics.</title>
        <authorList>
            <person name="Melie T."/>
            <person name="Pirro S."/>
            <person name="Miller A.N."/>
            <person name="Quandt A."/>
        </authorList>
    </citation>
    <scope>NUCLEOTIDE SEQUENCE</scope>
    <source>
        <strain evidence="8">CAQ_001_2017</strain>
    </source>
</reference>